<keyword evidence="3" id="KW-1185">Reference proteome</keyword>
<comment type="caution">
    <text evidence="2">The sequence shown here is derived from an EMBL/GenBank/DDBJ whole genome shotgun (WGS) entry which is preliminary data.</text>
</comment>
<proteinExistence type="predicted"/>
<dbReference type="AlphaFoldDB" id="A0AAD6XKH5"/>
<keyword evidence="1" id="KW-1133">Transmembrane helix</keyword>
<gene>
    <name evidence="2" type="ORF">B0H15DRAFT_790338</name>
</gene>
<organism evidence="2 3">
    <name type="scientific">Mycena belliarum</name>
    <dbReference type="NCBI Taxonomy" id="1033014"/>
    <lineage>
        <taxon>Eukaryota</taxon>
        <taxon>Fungi</taxon>
        <taxon>Dikarya</taxon>
        <taxon>Basidiomycota</taxon>
        <taxon>Agaricomycotina</taxon>
        <taxon>Agaricomycetes</taxon>
        <taxon>Agaricomycetidae</taxon>
        <taxon>Agaricales</taxon>
        <taxon>Marasmiineae</taxon>
        <taxon>Mycenaceae</taxon>
        <taxon>Mycena</taxon>
    </lineage>
</organism>
<evidence type="ECO:0000256" key="1">
    <source>
        <dbReference type="SAM" id="Phobius"/>
    </source>
</evidence>
<sequence length="137" mass="14810">ILIVSSSVCGYTATAHLVQFSPVDPVFAKSLSRWILSLWSMSLVTQVSATLLIAYKIWSNTFHGTMRRSGPSAVFWMVVESGAVYSITTVITMTLYVLKADSGAISGGALGQISVSANSQCSVADRLFVLIFDFYRA</sequence>
<protein>
    <submittedName>
        <fullName evidence="2">Uncharacterized protein</fullName>
    </submittedName>
</protein>
<accession>A0AAD6XKH5</accession>
<evidence type="ECO:0000313" key="3">
    <source>
        <dbReference type="Proteomes" id="UP001222325"/>
    </source>
</evidence>
<keyword evidence="1" id="KW-0812">Transmembrane</keyword>
<dbReference type="Proteomes" id="UP001222325">
    <property type="component" value="Unassembled WGS sequence"/>
</dbReference>
<feature type="transmembrane region" description="Helical" evidence="1">
    <location>
        <begin position="34"/>
        <end position="55"/>
    </location>
</feature>
<keyword evidence="1" id="KW-0472">Membrane</keyword>
<name>A0AAD6XKH5_9AGAR</name>
<feature type="transmembrane region" description="Helical" evidence="1">
    <location>
        <begin position="75"/>
        <end position="98"/>
    </location>
</feature>
<evidence type="ECO:0000313" key="2">
    <source>
        <dbReference type="EMBL" id="KAJ7076624.1"/>
    </source>
</evidence>
<reference evidence="2" key="1">
    <citation type="submission" date="2023-03" db="EMBL/GenBank/DDBJ databases">
        <title>Massive genome expansion in bonnet fungi (Mycena s.s.) driven by repeated elements and novel gene families across ecological guilds.</title>
        <authorList>
            <consortium name="Lawrence Berkeley National Laboratory"/>
            <person name="Harder C.B."/>
            <person name="Miyauchi S."/>
            <person name="Viragh M."/>
            <person name="Kuo A."/>
            <person name="Thoen E."/>
            <person name="Andreopoulos B."/>
            <person name="Lu D."/>
            <person name="Skrede I."/>
            <person name="Drula E."/>
            <person name="Henrissat B."/>
            <person name="Morin E."/>
            <person name="Kohler A."/>
            <person name="Barry K."/>
            <person name="LaButti K."/>
            <person name="Morin E."/>
            <person name="Salamov A."/>
            <person name="Lipzen A."/>
            <person name="Mereny Z."/>
            <person name="Hegedus B."/>
            <person name="Baldrian P."/>
            <person name="Stursova M."/>
            <person name="Weitz H."/>
            <person name="Taylor A."/>
            <person name="Grigoriev I.V."/>
            <person name="Nagy L.G."/>
            <person name="Martin F."/>
            <person name="Kauserud H."/>
        </authorList>
    </citation>
    <scope>NUCLEOTIDE SEQUENCE</scope>
    <source>
        <strain evidence="2">CBHHK173m</strain>
    </source>
</reference>
<feature type="non-terminal residue" evidence="2">
    <location>
        <position position="1"/>
    </location>
</feature>
<dbReference type="EMBL" id="JARJCN010000079">
    <property type="protein sequence ID" value="KAJ7076624.1"/>
    <property type="molecule type" value="Genomic_DNA"/>
</dbReference>